<dbReference type="RefSeq" id="WP_206292614.1">
    <property type="nucleotide sequence ID" value="NZ_CP063458.1"/>
</dbReference>
<dbReference type="InterPro" id="IPR006311">
    <property type="entry name" value="TAT_signal"/>
</dbReference>
<keyword evidence="2" id="KW-1185">Reference proteome</keyword>
<dbReference type="AlphaFoldDB" id="A0A7M2WVI8"/>
<dbReference type="Pfam" id="PF07586">
    <property type="entry name" value="HXXSHH"/>
    <property type="match status" value="1"/>
</dbReference>
<evidence type="ECO:0000313" key="2">
    <source>
        <dbReference type="Proteomes" id="UP000593765"/>
    </source>
</evidence>
<proteinExistence type="predicted"/>
<dbReference type="EMBL" id="CP063458">
    <property type="protein sequence ID" value="QOV89567.1"/>
    <property type="molecule type" value="Genomic_DNA"/>
</dbReference>
<evidence type="ECO:0000313" key="1">
    <source>
        <dbReference type="EMBL" id="QOV89567.1"/>
    </source>
</evidence>
<sequence>MIHAPVTRRHFLRAAGAVLALPFLESLAWGAAPAPRRMVFVMTNMGVIPRYFFPQKAGRNFDSTPYLDLLKRHSDRLTVFSGVSHPGVDGNHSSERSFLSCAPHPGSSNFKNSISVDQFAAEQIGPQTRFGSLVLTVGRDHMGTPSTTRDGVPLPAERSPSGLYRRLFVQGTPREVERSIDDLRKGHSILDFVREEARSMERGLSSPDKERLDQYFTSVRELEQRLQHAEAWERRAKPVVQAPMPKDIPDDAEVEAQTNLMFDTMRLALETDSTRIVTVNLGPLLITPKIAGVKNQTHALTHHGNDEAKIAELKKIEEAQFRSLAHLLDGLIGVKEGDGTLLDQTMLLYGSNLSNANAHDTTNLPILFAGGGFRHGQHLAFDKRNNKPLANLFVTMLQRMGIETDKFASSTGTMAGLDA</sequence>
<dbReference type="InterPro" id="IPR011447">
    <property type="entry name" value="DUF1552"/>
</dbReference>
<protein>
    <submittedName>
        <fullName evidence="1">DUF1552 domain-containing protein</fullName>
    </submittedName>
</protein>
<accession>A0A7M2WVI8</accession>
<dbReference type="PROSITE" id="PS51318">
    <property type="entry name" value="TAT"/>
    <property type="match status" value="1"/>
</dbReference>
<gene>
    <name evidence="1" type="ORF">IPV69_25805</name>
</gene>
<organism evidence="1 2">
    <name type="scientific">Humisphaera borealis</name>
    <dbReference type="NCBI Taxonomy" id="2807512"/>
    <lineage>
        <taxon>Bacteria</taxon>
        <taxon>Pseudomonadati</taxon>
        <taxon>Planctomycetota</taxon>
        <taxon>Phycisphaerae</taxon>
        <taxon>Tepidisphaerales</taxon>
        <taxon>Tepidisphaeraceae</taxon>
        <taxon>Humisphaera</taxon>
    </lineage>
</organism>
<name>A0A7M2WVI8_9BACT</name>
<dbReference type="KEGG" id="hbs:IPV69_25805"/>
<reference evidence="1 2" key="1">
    <citation type="submission" date="2020-10" db="EMBL/GenBank/DDBJ databases">
        <title>Wide distribution of Phycisphaera-like planctomycetes from WD2101 soil group in peatlands and genome analysis of the first cultivated representative.</title>
        <authorList>
            <person name="Dedysh S.N."/>
            <person name="Beletsky A.V."/>
            <person name="Ivanova A."/>
            <person name="Kulichevskaya I.S."/>
            <person name="Suzina N.E."/>
            <person name="Philippov D.A."/>
            <person name="Rakitin A.L."/>
            <person name="Mardanov A.V."/>
            <person name="Ravin N.V."/>
        </authorList>
    </citation>
    <scope>NUCLEOTIDE SEQUENCE [LARGE SCALE GENOMIC DNA]</scope>
    <source>
        <strain evidence="1 2">M1803</strain>
    </source>
</reference>
<dbReference type="Proteomes" id="UP000593765">
    <property type="component" value="Chromosome"/>
</dbReference>